<dbReference type="PRINTS" id="PR00081">
    <property type="entry name" value="GDHRDH"/>
</dbReference>
<evidence type="ECO:0000256" key="3">
    <source>
        <dbReference type="RuleBase" id="RU000363"/>
    </source>
</evidence>
<reference evidence="5" key="1">
    <citation type="submission" date="2023-06" db="EMBL/GenBank/DDBJ databases">
        <title>Genome-scale phylogeny and comparative genomics of the fungal order Sordariales.</title>
        <authorList>
            <consortium name="Lawrence Berkeley National Laboratory"/>
            <person name="Hensen N."/>
            <person name="Bonometti L."/>
            <person name="Westerberg I."/>
            <person name="Brannstrom I.O."/>
            <person name="Guillou S."/>
            <person name="Cros-Aarteil S."/>
            <person name="Calhoun S."/>
            <person name="Haridas S."/>
            <person name="Kuo A."/>
            <person name="Mondo S."/>
            <person name="Pangilinan J."/>
            <person name="Riley R."/>
            <person name="Labutti K."/>
            <person name="Andreopoulos B."/>
            <person name="Lipzen A."/>
            <person name="Chen C."/>
            <person name="Yanf M."/>
            <person name="Daum C."/>
            <person name="Ng V."/>
            <person name="Clum A."/>
            <person name="Steindorff A."/>
            <person name="Ohm R."/>
            <person name="Martin F."/>
            <person name="Silar P."/>
            <person name="Natvig D."/>
            <person name="Lalanne C."/>
            <person name="Gautier V."/>
            <person name="Ament-Velasquez S.L."/>
            <person name="Kruys A."/>
            <person name="Hutchinson M.I."/>
            <person name="Powell A.J."/>
            <person name="Barry K."/>
            <person name="Miller A.N."/>
            <person name="Grigoriev I.V."/>
            <person name="Debuchy R."/>
            <person name="Gladieux P."/>
            <person name="Thoren M.H."/>
            <person name="Johannesson H."/>
        </authorList>
    </citation>
    <scope>NUCLEOTIDE SEQUENCE</scope>
    <source>
        <strain evidence="5">CBS 540.89</strain>
    </source>
</reference>
<dbReference type="Proteomes" id="UP001172159">
    <property type="component" value="Unassembled WGS sequence"/>
</dbReference>
<keyword evidence="6" id="KW-1185">Reference proteome</keyword>
<dbReference type="AlphaFoldDB" id="A0AA40K1A5"/>
<feature type="compositionally biased region" description="Basic and acidic residues" evidence="4">
    <location>
        <begin position="191"/>
        <end position="207"/>
    </location>
</feature>
<dbReference type="EMBL" id="JAUKTV010000003">
    <property type="protein sequence ID" value="KAK0741992.1"/>
    <property type="molecule type" value="Genomic_DNA"/>
</dbReference>
<keyword evidence="2" id="KW-0560">Oxidoreductase</keyword>
<evidence type="ECO:0008006" key="7">
    <source>
        <dbReference type="Google" id="ProtNLM"/>
    </source>
</evidence>
<evidence type="ECO:0000256" key="4">
    <source>
        <dbReference type="SAM" id="MobiDB-lite"/>
    </source>
</evidence>
<dbReference type="Pfam" id="PF00106">
    <property type="entry name" value="adh_short"/>
    <property type="match status" value="1"/>
</dbReference>
<feature type="region of interest" description="Disordered" evidence="4">
    <location>
        <begin position="189"/>
        <end position="208"/>
    </location>
</feature>
<dbReference type="InterPro" id="IPR002347">
    <property type="entry name" value="SDR_fam"/>
</dbReference>
<evidence type="ECO:0000313" key="6">
    <source>
        <dbReference type="Proteomes" id="UP001172159"/>
    </source>
</evidence>
<evidence type="ECO:0000313" key="5">
    <source>
        <dbReference type="EMBL" id="KAK0741992.1"/>
    </source>
</evidence>
<dbReference type="GO" id="GO:0016491">
    <property type="term" value="F:oxidoreductase activity"/>
    <property type="evidence" value="ECO:0007669"/>
    <property type="project" value="UniProtKB-KW"/>
</dbReference>
<dbReference type="GO" id="GO:0016020">
    <property type="term" value="C:membrane"/>
    <property type="evidence" value="ECO:0007669"/>
    <property type="project" value="TreeGrafter"/>
</dbReference>
<evidence type="ECO:0000256" key="1">
    <source>
        <dbReference type="ARBA" id="ARBA00006484"/>
    </source>
</evidence>
<dbReference type="Gene3D" id="3.40.50.720">
    <property type="entry name" value="NAD(P)-binding Rossmann-like Domain"/>
    <property type="match status" value="1"/>
</dbReference>
<comment type="similarity">
    <text evidence="1 3">Belongs to the short-chain dehydrogenases/reductases (SDR) family.</text>
</comment>
<proteinExistence type="inferred from homology"/>
<sequence length="260" mass="28722">MTSDHLNFECALITGGGGGIGKALASYFIIIAGTTKSSLESTAKEIGAADYYVLDTGKTSIFPEFVSLIPQKHPELDCLVNNAGVQKPLEVSKLDPSEFLFKADEEININIRGPMHLTLQLFPHFRLKPAALIINVSSVLGFVPFSVINPVYNGTKAWLHFWSLNLRTQLRDEPMAKIKVVQIAPPMVGTDLHRDREDPDDNKKEKNPISLTVEEFMEEVAEKMEREEMITAGEMGRGVVGAWYGSEKLGGYRKAEVGRG</sequence>
<evidence type="ECO:0000256" key="2">
    <source>
        <dbReference type="ARBA" id="ARBA00023002"/>
    </source>
</evidence>
<dbReference type="InterPro" id="IPR036291">
    <property type="entry name" value="NAD(P)-bd_dom_sf"/>
</dbReference>
<accession>A0AA40K1A5</accession>
<dbReference type="SUPFAM" id="SSF51735">
    <property type="entry name" value="NAD(P)-binding Rossmann-fold domains"/>
    <property type="match status" value="1"/>
</dbReference>
<name>A0AA40K1A5_9PEZI</name>
<organism evidence="5 6">
    <name type="scientific">Apiosordaria backusii</name>
    <dbReference type="NCBI Taxonomy" id="314023"/>
    <lineage>
        <taxon>Eukaryota</taxon>
        <taxon>Fungi</taxon>
        <taxon>Dikarya</taxon>
        <taxon>Ascomycota</taxon>
        <taxon>Pezizomycotina</taxon>
        <taxon>Sordariomycetes</taxon>
        <taxon>Sordariomycetidae</taxon>
        <taxon>Sordariales</taxon>
        <taxon>Lasiosphaeriaceae</taxon>
        <taxon>Apiosordaria</taxon>
    </lineage>
</organism>
<dbReference type="PANTHER" id="PTHR44196">
    <property type="entry name" value="DEHYDROGENASE/REDUCTASE SDR FAMILY MEMBER 7B"/>
    <property type="match status" value="1"/>
</dbReference>
<protein>
    <recommendedName>
        <fullName evidence="7">NAD(P)-binding protein</fullName>
    </recommendedName>
</protein>
<comment type="caution">
    <text evidence="5">The sequence shown here is derived from an EMBL/GenBank/DDBJ whole genome shotgun (WGS) entry which is preliminary data.</text>
</comment>
<gene>
    <name evidence="5" type="ORF">B0T21DRAFT_360510</name>
</gene>
<dbReference type="PANTHER" id="PTHR44196:SF1">
    <property type="entry name" value="DEHYDROGENASE_REDUCTASE SDR FAMILY MEMBER 7B"/>
    <property type="match status" value="1"/>
</dbReference>
<dbReference type="PRINTS" id="PR00080">
    <property type="entry name" value="SDRFAMILY"/>
</dbReference>